<dbReference type="PANTHER" id="PTHR24353">
    <property type="entry name" value="CYCLIC NUCLEOTIDE-DEPENDENT PROTEIN KINASE"/>
    <property type="match status" value="1"/>
</dbReference>
<gene>
    <name evidence="9" type="ORF">CYMTET_34814</name>
</gene>
<comment type="caution">
    <text evidence="9">The sequence shown here is derived from an EMBL/GenBank/DDBJ whole genome shotgun (WGS) entry which is preliminary data.</text>
</comment>
<accession>A0AAE0FAD5</accession>
<dbReference type="Pfam" id="PF00069">
    <property type="entry name" value="Pkinase"/>
    <property type="match status" value="1"/>
</dbReference>
<keyword evidence="2" id="KW-0808">Transferase</keyword>
<keyword evidence="10" id="KW-1185">Reference proteome</keyword>
<dbReference type="Proteomes" id="UP001190700">
    <property type="component" value="Unassembled WGS sequence"/>
</dbReference>
<evidence type="ECO:0000256" key="1">
    <source>
        <dbReference type="ARBA" id="ARBA00022527"/>
    </source>
</evidence>
<keyword evidence="1" id="KW-0723">Serine/threonine-protein kinase</keyword>
<dbReference type="PROSITE" id="PS50011">
    <property type="entry name" value="PROTEIN_KINASE_DOM"/>
    <property type="match status" value="1"/>
</dbReference>
<keyword evidence="4" id="KW-0418">Kinase</keyword>
<dbReference type="Gene3D" id="3.30.200.20">
    <property type="entry name" value="Phosphorylase Kinase, domain 1"/>
    <property type="match status" value="1"/>
</dbReference>
<evidence type="ECO:0000259" key="8">
    <source>
        <dbReference type="PROSITE" id="PS51285"/>
    </source>
</evidence>
<dbReference type="AlphaFoldDB" id="A0AAE0FAD5"/>
<sequence>MKGHDKSVDWWAAGAVMYEMLVGQGPFPDERSITKHREGTLACPEHLVSRDAANLINGLLHPTPHLRLGIKGGFQEIQQHSFFRGLDFDDLLERKLPPPIPIRMSNAGLGNFNIEEFDSSDSEEDEPRTIEEDGPEAWYVSF</sequence>
<feature type="region of interest" description="Disordered" evidence="6">
    <location>
        <begin position="117"/>
        <end position="142"/>
    </location>
</feature>
<evidence type="ECO:0000259" key="7">
    <source>
        <dbReference type="PROSITE" id="PS50011"/>
    </source>
</evidence>
<keyword evidence="3" id="KW-0547">Nucleotide-binding</keyword>
<name>A0AAE0FAD5_9CHLO</name>
<evidence type="ECO:0000256" key="2">
    <source>
        <dbReference type="ARBA" id="ARBA00022679"/>
    </source>
</evidence>
<dbReference type="GO" id="GO:0005952">
    <property type="term" value="C:cAMP-dependent protein kinase complex"/>
    <property type="evidence" value="ECO:0007669"/>
    <property type="project" value="TreeGrafter"/>
</dbReference>
<dbReference type="Gene3D" id="1.10.510.10">
    <property type="entry name" value="Transferase(Phosphotransferase) domain 1"/>
    <property type="match status" value="1"/>
</dbReference>
<evidence type="ECO:0000313" key="9">
    <source>
        <dbReference type="EMBL" id="KAK3256014.1"/>
    </source>
</evidence>
<evidence type="ECO:0000313" key="10">
    <source>
        <dbReference type="Proteomes" id="UP001190700"/>
    </source>
</evidence>
<feature type="compositionally biased region" description="Acidic residues" evidence="6">
    <location>
        <begin position="117"/>
        <end position="126"/>
    </location>
</feature>
<evidence type="ECO:0000256" key="4">
    <source>
        <dbReference type="ARBA" id="ARBA00022777"/>
    </source>
</evidence>
<proteinExistence type="predicted"/>
<evidence type="ECO:0000256" key="3">
    <source>
        <dbReference type="ARBA" id="ARBA00022741"/>
    </source>
</evidence>
<evidence type="ECO:0000256" key="6">
    <source>
        <dbReference type="SAM" id="MobiDB-lite"/>
    </source>
</evidence>
<dbReference type="GO" id="GO:0005524">
    <property type="term" value="F:ATP binding"/>
    <property type="evidence" value="ECO:0007669"/>
    <property type="project" value="UniProtKB-KW"/>
</dbReference>
<dbReference type="PANTHER" id="PTHR24353:SF37">
    <property type="entry name" value="CAMP-DEPENDENT PROTEIN KINASE CATALYTIC SUBUNIT PRKX"/>
    <property type="match status" value="1"/>
</dbReference>
<dbReference type="EMBL" id="LGRX02022031">
    <property type="protein sequence ID" value="KAK3256014.1"/>
    <property type="molecule type" value="Genomic_DNA"/>
</dbReference>
<evidence type="ECO:0008006" key="11">
    <source>
        <dbReference type="Google" id="ProtNLM"/>
    </source>
</evidence>
<feature type="domain" description="AGC-kinase C-terminal" evidence="8">
    <location>
        <begin position="84"/>
        <end position="142"/>
    </location>
</feature>
<keyword evidence="5" id="KW-0067">ATP-binding</keyword>
<organism evidence="9 10">
    <name type="scientific">Cymbomonas tetramitiformis</name>
    <dbReference type="NCBI Taxonomy" id="36881"/>
    <lineage>
        <taxon>Eukaryota</taxon>
        <taxon>Viridiplantae</taxon>
        <taxon>Chlorophyta</taxon>
        <taxon>Pyramimonadophyceae</taxon>
        <taxon>Pyramimonadales</taxon>
        <taxon>Pyramimonadaceae</taxon>
        <taxon>Cymbomonas</taxon>
    </lineage>
</organism>
<dbReference type="InterPro" id="IPR011009">
    <property type="entry name" value="Kinase-like_dom_sf"/>
</dbReference>
<protein>
    <recommendedName>
        <fullName evidence="11">Protein kinase domain-containing protein</fullName>
    </recommendedName>
</protein>
<dbReference type="PROSITE" id="PS51285">
    <property type="entry name" value="AGC_KINASE_CTER"/>
    <property type="match status" value="1"/>
</dbReference>
<evidence type="ECO:0000256" key="5">
    <source>
        <dbReference type="ARBA" id="ARBA00022840"/>
    </source>
</evidence>
<reference evidence="9 10" key="1">
    <citation type="journal article" date="2015" name="Genome Biol. Evol.">
        <title>Comparative Genomics of a Bacterivorous Green Alga Reveals Evolutionary Causalities and Consequences of Phago-Mixotrophic Mode of Nutrition.</title>
        <authorList>
            <person name="Burns J.A."/>
            <person name="Paasch A."/>
            <person name="Narechania A."/>
            <person name="Kim E."/>
        </authorList>
    </citation>
    <scope>NUCLEOTIDE SEQUENCE [LARGE SCALE GENOMIC DNA]</scope>
    <source>
        <strain evidence="9 10">PLY_AMNH</strain>
    </source>
</reference>
<dbReference type="InterPro" id="IPR000719">
    <property type="entry name" value="Prot_kinase_dom"/>
</dbReference>
<dbReference type="InterPro" id="IPR000961">
    <property type="entry name" value="AGC-kinase_C"/>
</dbReference>
<feature type="domain" description="Protein kinase" evidence="7">
    <location>
        <begin position="1"/>
        <end position="83"/>
    </location>
</feature>
<dbReference type="SUPFAM" id="SSF56112">
    <property type="entry name" value="Protein kinase-like (PK-like)"/>
    <property type="match status" value="1"/>
</dbReference>
<dbReference type="GO" id="GO:0004691">
    <property type="term" value="F:cAMP-dependent protein kinase activity"/>
    <property type="evidence" value="ECO:0007669"/>
    <property type="project" value="TreeGrafter"/>
</dbReference>